<gene>
    <name evidence="8" type="ORF">OLMES_3111</name>
</gene>
<sequence>MASISSVGIGSGVLTSELIDKLTSAERAPAEARLNAKEEEVSAKLSAYGQLRSAITDLRLPARTLGNPAALRELTFSSSNASISGTVGSSSQPGTYSLEVSKLAQAHTVSTGTFADKDTTTLGTGTLTLQAGTASVNITVDGTNNTLEGLAASINAESSIDVTASVINNGSGFQLVINSNQTGVDNALTLTVNDSDGNHLDTSGLSQLAFNGSANNLTESVIAQDATFDFNGIPITRSSNTIDDLLTGTTFELSGTNAGSPATIKIEEDSEKVADRVEEFIEKFNELKTLVTELTEYNTNDPSASGILLGDSTVRLISSQTRNLLSGVIPGLENANVRSLVDVGVSTNKDTGEILFDRSTFIDALKDHTDDVVALFSDQGRTSDSQVDFVSKTFDSQPGSYAVNITQLATHGAFSGTVDVSAGVTIDANNDTFRISVDGTESSDIVLTAGAYTSADLVTEIQAQIDADTNLKNAGAQIVVGLDGSNQLTFTSTSFGSASKVDFTSVSANSLAQLGIDAIAGTDGLDVAGTINGQTATGVGQQLSLNKEGDDANGISLSITGGTTGNRGTVTVIKGVADRFVDLFTGMIGVDGSLTSRTDGLSAQLLEIDKERSSLDLRVESLRERLVKQFTSADIRINRLNSTMDFISAQLASLSGSSDK</sequence>
<dbReference type="OrthoDB" id="5980200at2"/>
<reference evidence="8 9" key="1">
    <citation type="submission" date="2017-05" db="EMBL/GenBank/DDBJ databases">
        <title>Genomic insights into alkan degradation activity of Oleiphilus messinensis.</title>
        <authorList>
            <person name="Kozyavkin S.A."/>
            <person name="Slesarev A.I."/>
            <person name="Golyshin P.N."/>
            <person name="Korzhenkov A."/>
            <person name="Golyshina O.N."/>
            <person name="Toshchakov S.V."/>
        </authorList>
    </citation>
    <scope>NUCLEOTIDE SEQUENCE [LARGE SCALE GENOMIC DNA]</scope>
    <source>
        <strain evidence="8 9">ME102</strain>
    </source>
</reference>
<evidence type="ECO:0000256" key="3">
    <source>
        <dbReference type="ARBA" id="ARBA00023054"/>
    </source>
</evidence>
<dbReference type="Pfam" id="PF07195">
    <property type="entry name" value="FliD_C"/>
    <property type="match status" value="2"/>
</dbReference>
<comment type="subunit">
    <text evidence="2 5">Homopentamer.</text>
</comment>
<keyword evidence="8" id="KW-0966">Cell projection</keyword>
<evidence type="ECO:0000259" key="7">
    <source>
        <dbReference type="Pfam" id="PF07195"/>
    </source>
</evidence>
<dbReference type="GO" id="GO:0005576">
    <property type="term" value="C:extracellular region"/>
    <property type="evidence" value="ECO:0007669"/>
    <property type="project" value="UniProtKB-SubCell"/>
</dbReference>
<dbReference type="EMBL" id="CP021425">
    <property type="protein sequence ID" value="ARU57154.1"/>
    <property type="molecule type" value="Genomic_DNA"/>
</dbReference>
<evidence type="ECO:0000256" key="2">
    <source>
        <dbReference type="ARBA" id="ARBA00011255"/>
    </source>
</evidence>
<comment type="function">
    <text evidence="5">Required for morphogenesis and for the elongation of the flagellar filament by facilitating polymerization of the flagellin monomers at the tip of growing filament. Forms a capping structure, which prevents flagellin subunits (transported through the central channel of the flagellum) from leaking out without polymerization at the distal end.</text>
</comment>
<dbReference type="Pfam" id="PF02465">
    <property type="entry name" value="FliD_N"/>
    <property type="match status" value="1"/>
</dbReference>
<keyword evidence="5" id="KW-0964">Secreted</keyword>
<comment type="subcellular location">
    <subcellularLocation>
        <location evidence="5">Secreted</location>
    </subcellularLocation>
    <subcellularLocation>
        <location evidence="5">Bacterial flagellum</location>
    </subcellularLocation>
</comment>
<evidence type="ECO:0000313" key="8">
    <source>
        <dbReference type="EMBL" id="ARU57154.1"/>
    </source>
</evidence>
<dbReference type="RefSeq" id="WP_087462076.1">
    <property type="nucleotide sequence ID" value="NZ_CP021425.1"/>
</dbReference>
<dbReference type="GO" id="GO:0071973">
    <property type="term" value="P:bacterial-type flagellum-dependent cell motility"/>
    <property type="evidence" value="ECO:0007669"/>
    <property type="project" value="TreeGrafter"/>
</dbReference>
<evidence type="ECO:0000259" key="6">
    <source>
        <dbReference type="Pfam" id="PF02465"/>
    </source>
</evidence>
<keyword evidence="9" id="KW-1185">Reference proteome</keyword>
<dbReference type="PANTHER" id="PTHR30288:SF0">
    <property type="entry name" value="FLAGELLAR HOOK-ASSOCIATED PROTEIN 2"/>
    <property type="match status" value="1"/>
</dbReference>
<dbReference type="Proteomes" id="UP000196027">
    <property type="component" value="Chromosome"/>
</dbReference>
<accession>A0A1Y0ICP0</accession>
<name>A0A1Y0ICP0_9GAMM</name>
<comment type="similarity">
    <text evidence="1 5">Belongs to the FliD family.</text>
</comment>
<organism evidence="8 9">
    <name type="scientific">Oleiphilus messinensis</name>
    <dbReference type="NCBI Taxonomy" id="141451"/>
    <lineage>
        <taxon>Bacteria</taxon>
        <taxon>Pseudomonadati</taxon>
        <taxon>Pseudomonadota</taxon>
        <taxon>Gammaproteobacteria</taxon>
        <taxon>Oceanospirillales</taxon>
        <taxon>Oleiphilaceae</taxon>
        <taxon>Oleiphilus</taxon>
    </lineage>
</organism>
<evidence type="ECO:0000313" key="9">
    <source>
        <dbReference type="Proteomes" id="UP000196027"/>
    </source>
</evidence>
<dbReference type="GO" id="GO:0009421">
    <property type="term" value="C:bacterial-type flagellum filament cap"/>
    <property type="evidence" value="ECO:0007669"/>
    <property type="project" value="InterPro"/>
</dbReference>
<dbReference type="AlphaFoldDB" id="A0A1Y0ICP0"/>
<evidence type="ECO:0000256" key="5">
    <source>
        <dbReference type="RuleBase" id="RU362066"/>
    </source>
</evidence>
<dbReference type="PANTHER" id="PTHR30288">
    <property type="entry name" value="FLAGELLAR CAP/ASSEMBLY PROTEIN FLID"/>
    <property type="match status" value="1"/>
</dbReference>
<keyword evidence="3" id="KW-0175">Coiled coil</keyword>
<keyword evidence="8" id="KW-0282">Flagellum</keyword>
<feature type="domain" description="Flagellar hook-associated protein 2 C-terminal" evidence="7">
    <location>
        <begin position="223"/>
        <end position="385"/>
    </location>
</feature>
<dbReference type="GO" id="GO:0009424">
    <property type="term" value="C:bacterial-type flagellum hook"/>
    <property type="evidence" value="ECO:0007669"/>
    <property type="project" value="UniProtKB-UniRule"/>
</dbReference>
<proteinExistence type="inferred from homology"/>
<feature type="domain" description="Flagellar hook-associated protein 2 C-terminal" evidence="7">
    <location>
        <begin position="568"/>
        <end position="641"/>
    </location>
</feature>
<feature type="domain" description="Flagellar hook-associated protein 2 N-terminal" evidence="6">
    <location>
        <begin position="11"/>
        <end position="107"/>
    </location>
</feature>
<dbReference type="GO" id="GO:0007155">
    <property type="term" value="P:cell adhesion"/>
    <property type="evidence" value="ECO:0007669"/>
    <property type="project" value="InterPro"/>
</dbReference>
<evidence type="ECO:0000256" key="4">
    <source>
        <dbReference type="ARBA" id="ARBA00023143"/>
    </source>
</evidence>
<keyword evidence="4 5" id="KW-0975">Bacterial flagellum</keyword>
<dbReference type="InterPro" id="IPR040026">
    <property type="entry name" value="FliD"/>
</dbReference>
<protein>
    <recommendedName>
        <fullName evidence="5">Flagellar hook-associated protein 2</fullName>
        <shortName evidence="5">HAP2</shortName>
    </recommendedName>
    <alternativeName>
        <fullName evidence="5">Flagellar cap protein</fullName>
    </alternativeName>
</protein>
<evidence type="ECO:0000256" key="1">
    <source>
        <dbReference type="ARBA" id="ARBA00009764"/>
    </source>
</evidence>
<dbReference type="InterPro" id="IPR010809">
    <property type="entry name" value="FliD_C"/>
</dbReference>
<dbReference type="KEGG" id="ome:OLMES_3111"/>
<keyword evidence="8" id="KW-0969">Cilium</keyword>
<dbReference type="InterPro" id="IPR003481">
    <property type="entry name" value="FliD_N"/>
</dbReference>